<organism evidence="3 4">
    <name type="scientific">Sorangium cellulosum</name>
    <name type="common">Polyangium cellulosum</name>
    <dbReference type="NCBI Taxonomy" id="56"/>
    <lineage>
        <taxon>Bacteria</taxon>
        <taxon>Pseudomonadati</taxon>
        <taxon>Myxococcota</taxon>
        <taxon>Polyangia</taxon>
        <taxon>Polyangiales</taxon>
        <taxon>Polyangiaceae</taxon>
        <taxon>Sorangium</taxon>
    </lineage>
</organism>
<evidence type="ECO:0000259" key="2">
    <source>
        <dbReference type="Pfam" id="PF07786"/>
    </source>
</evidence>
<comment type="caution">
    <text evidence="3">The sequence shown here is derived from an EMBL/GenBank/DDBJ whole genome shotgun (WGS) entry which is preliminary data.</text>
</comment>
<keyword evidence="1" id="KW-0472">Membrane</keyword>
<accession>A0A150QGT6</accession>
<dbReference type="EMBL" id="JEMA01000704">
    <property type="protein sequence ID" value="KYF66858.1"/>
    <property type="molecule type" value="Genomic_DNA"/>
</dbReference>
<feature type="transmembrane region" description="Helical" evidence="1">
    <location>
        <begin position="214"/>
        <end position="236"/>
    </location>
</feature>
<dbReference type="Pfam" id="PF07786">
    <property type="entry name" value="HGSNAT_cat"/>
    <property type="match status" value="1"/>
</dbReference>
<dbReference type="AlphaFoldDB" id="A0A150QGT6"/>
<dbReference type="PANTHER" id="PTHR31061:SF24">
    <property type="entry name" value="LD22376P"/>
    <property type="match status" value="1"/>
</dbReference>
<reference evidence="3 4" key="1">
    <citation type="submission" date="2014-02" db="EMBL/GenBank/DDBJ databases">
        <title>The small core and large imbalanced accessory genome model reveals a collaborative survival strategy of Sorangium cellulosum strains in nature.</title>
        <authorList>
            <person name="Han K."/>
            <person name="Peng R."/>
            <person name="Blom J."/>
            <person name="Li Y.-Z."/>
        </authorList>
    </citation>
    <scope>NUCLEOTIDE SEQUENCE [LARGE SCALE GENOMIC DNA]</scope>
    <source>
        <strain evidence="3 4">So0008-312</strain>
    </source>
</reference>
<feature type="domain" description="Heparan-alpha-glucosaminide N-acetyltransferase catalytic" evidence="2">
    <location>
        <begin position="2"/>
        <end position="209"/>
    </location>
</feature>
<feature type="transmembrane region" description="Helical" evidence="1">
    <location>
        <begin position="183"/>
        <end position="202"/>
    </location>
</feature>
<feature type="transmembrane region" description="Helical" evidence="1">
    <location>
        <begin position="248"/>
        <end position="267"/>
    </location>
</feature>
<feature type="transmembrane region" description="Helical" evidence="1">
    <location>
        <begin position="42"/>
        <end position="63"/>
    </location>
</feature>
<dbReference type="PANTHER" id="PTHR31061">
    <property type="entry name" value="LD22376P"/>
    <property type="match status" value="1"/>
</dbReference>
<evidence type="ECO:0000313" key="3">
    <source>
        <dbReference type="EMBL" id="KYF66858.1"/>
    </source>
</evidence>
<proteinExistence type="predicted"/>
<feature type="transmembrane region" description="Helical" evidence="1">
    <location>
        <begin position="12"/>
        <end position="30"/>
    </location>
</feature>
<sequence>MRLQSLDIFRGITIVAMLLVNFQDSFPAIYPPLAHSYWDGCTLADTIFPAFLFIIGVTLHISLSGRRARGATDGELARQIVRRGAIFILLGLFLSAFPFFPAERLTELRIPGVLQRIGAAYMLAALLSLRTTARQQALIIAAALIGYWLVLRRYPLDDPHRTLPALVDRALLGGHIARKGWDAMGVLATLPAAMTVMLGGLAGRWLTTTAGLRARIAGLLAAGAAGIALGLLWSRVFPWNRSLYSSSFALFTAGVAAVVLAACMWIVDVQRWQRWGAPFLIFGANPIAAYVGSTMMGHLLYFVTSTGDDGARTSALQILYTRLFASWLSPLNASLAFALAAVTLWLVLLYPLHRRGIFLRV</sequence>
<keyword evidence="1" id="KW-0812">Transmembrane</keyword>
<protein>
    <recommendedName>
        <fullName evidence="2">Heparan-alpha-glucosaminide N-acetyltransferase catalytic domain-containing protein</fullName>
    </recommendedName>
</protein>
<feature type="transmembrane region" description="Helical" evidence="1">
    <location>
        <begin position="324"/>
        <end position="350"/>
    </location>
</feature>
<dbReference type="OrthoDB" id="9788724at2"/>
<evidence type="ECO:0000313" key="4">
    <source>
        <dbReference type="Proteomes" id="UP000075260"/>
    </source>
</evidence>
<feature type="transmembrane region" description="Helical" evidence="1">
    <location>
        <begin position="279"/>
        <end position="304"/>
    </location>
</feature>
<dbReference type="InterPro" id="IPR012429">
    <property type="entry name" value="HGSNAT_cat"/>
</dbReference>
<feature type="transmembrane region" description="Helical" evidence="1">
    <location>
        <begin position="113"/>
        <end position="130"/>
    </location>
</feature>
<gene>
    <name evidence="3" type="ORF">BE15_39160</name>
</gene>
<name>A0A150QGT6_SORCE</name>
<feature type="transmembrane region" description="Helical" evidence="1">
    <location>
        <begin position="84"/>
        <end position="101"/>
    </location>
</feature>
<evidence type="ECO:0000256" key="1">
    <source>
        <dbReference type="SAM" id="Phobius"/>
    </source>
</evidence>
<dbReference type="Proteomes" id="UP000075260">
    <property type="component" value="Unassembled WGS sequence"/>
</dbReference>
<dbReference type="RefSeq" id="WP_061610237.1">
    <property type="nucleotide sequence ID" value="NZ_JEMA01000704.1"/>
</dbReference>
<keyword evidence="1" id="KW-1133">Transmembrane helix</keyword>
<feature type="transmembrane region" description="Helical" evidence="1">
    <location>
        <begin position="137"/>
        <end position="154"/>
    </location>
</feature>